<dbReference type="PANTHER" id="PTHR10788">
    <property type="entry name" value="TREHALOSE-6-PHOSPHATE SYNTHASE"/>
    <property type="match status" value="1"/>
</dbReference>
<dbReference type="AlphaFoldDB" id="A0AB33K9L0"/>
<evidence type="ECO:0000313" key="2">
    <source>
        <dbReference type="EMBL" id="BFP52497.1"/>
    </source>
</evidence>
<dbReference type="EMBL" id="AP035884">
    <property type="protein sequence ID" value="BFP52497.1"/>
    <property type="molecule type" value="Genomic_DNA"/>
</dbReference>
<protein>
    <submittedName>
        <fullName evidence="2">Trehalose-6-phosphate synthase</fullName>
    </submittedName>
</protein>
<dbReference type="KEGG" id="stcm:SCMC78_23040"/>
<proteinExistence type="inferred from homology"/>
<dbReference type="InterPro" id="IPR001830">
    <property type="entry name" value="Glyco_trans_20"/>
</dbReference>
<dbReference type="Gene3D" id="3.40.50.2000">
    <property type="entry name" value="Glycogen Phosphorylase B"/>
    <property type="match status" value="2"/>
</dbReference>
<dbReference type="RefSeq" id="WP_408053656.1">
    <property type="nucleotide sequence ID" value="NZ_AP035884.1"/>
</dbReference>
<comment type="similarity">
    <text evidence="1">Belongs to the glycosyltransferase 20 family.</text>
</comment>
<gene>
    <name evidence="2" type="ORF">SCMC78_23040</name>
</gene>
<dbReference type="GO" id="GO:0005992">
    <property type="term" value="P:trehalose biosynthetic process"/>
    <property type="evidence" value="ECO:0007669"/>
    <property type="project" value="InterPro"/>
</dbReference>
<evidence type="ECO:0000256" key="1">
    <source>
        <dbReference type="ARBA" id="ARBA00008799"/>
    </source>
</evidence>
<dbReference type="PANTHER" id="PTHR10788:SF106">
    <property type="entry name" value="BCDNA.GH08860"/>
    <property type="match status" value="1"/>
</dbReference>
<dbReference type="SUPFAM" id="SSF53756">
    <property type="entry name" value="UDP-Glycosyltransferase/glycogen phosphorylase"/>
    <property type="match status" value="1"/>
</dbReference>
<name>A0AB33K9L0_9ACTN</name>
<dbReference type="GO" id="GO:0003825">
    <property type="term" value="F:alpha,alpha-trehalose-phosphate synthase (UDP-forming) activity"/>
    <property type="evidence" value="ECO:0007669"/>
    <property type="project" value="TreeGrafter"/>
</dbReference>
<dbReference type="Pfam" id="PF00982">
    <property type="entry name" value="Glyco_transf_20"/>
    <property type="match status" value="1"/>
</dbReference>
<accession>A0AB33K9L0</accession>
<organism evidence="2">
    <name type="scientific">Streptomyces sp. CMC78</name>
    <dbReference type="NCBI Taxonomy" id="3231512"/>
    <lineage>
        <taxon>Bacteria</taxon>
        <taxon>Bacillati</taxon>
        <taxon>Actinomycetota</taxon>
        <taxon>Actinomycetes</taxon>
        <taxon>Kitasatosporales</taxon>
        <taxon>Streptomycetaceae</taxon>
        <taxon>Streptomyces</taxon>
    </lineage>
</organism>
<reference evidence="2" key="1">
    <citation type="submission" date="2024-07" db="EMBL/GenBank/DDBJ databases">
        <title>Complete genome sequences of cellulolytic bacteria, Kitasatospora sp. CMC57 and Streptomyces sp. CMC78, isolated from Japanese agricultural soil.</title>
        <authorList>
            <person name="Hashimoto T."/>
            <person name="Ito M."/>
            <person name="Iwamoto M."/>
            <person name="Fukahori D."/>
            <person name="Shoda T."/>
            <person name="Sakoda M."/>
            <person name="Morohoshi T."/>
            <person name="Mitsuboshi M."/>
            <person name="Nishizawa T."/>
        </authorList>
    </citation>
    <scope>NUCLEOTIDE SEQUENCE</scope>
    <source>
        <strain evidence="2">CMC78</strain>
    </source>
</reference>
<sequence>MSTDTFRGGLPVLVAAKAAPVVHEEVDGQIVPQLSVSTGSVVGDLAGRLSVSVVASAATPQDTQLADRHPDGLTVRAAGGQDVRVRFVRHSDETLSQQRYGLVTEILWQTLHGLWNRWNEPDFGAAERRAWQSLHTLNEDFAKELLAQSGGADQPYLVHDYQLALVPALLRAENPQARILYFHHIAWPGSDTVELLPDRFVADLVGGILGADVVGFFAERWRRNFLRTVEDLVPSVEVDHAAATIRVGDRVVRAVVEPLSYSPDAITGMVGAWPRELDAWAEDRFLIVHSGRTDPIKNAHRAVLAFVAASEHRSVAGARLLLRINPHRMGLAANAGYLKQVAQVVAEANATFGEERVRLLVGNDRGLTVGCLGRADAVVVNSLVDGQNLTAFEAVAVGGRTPVLLLSPTCGASEVLSVGSLAVNPYDVSDQAEAIVTAATMASDERAARFARMRTGSEDHLLPQWTGRQLRHLEGKE</sequence>